<protein>
    <submittedName>
        <fullName evidence="2">Uncharacterized protein</fullName>
    </submittedName>
</protein>
<evidence type="ECO:0000313" key="2">
    <source>
        <dbReference type="EMBL" id="AEB15026.1"/>
    </source>
</evidence>
<dbReference type="InterPro" id="IPR053139">
    <property type="entry name" value="Surface_bspA-like"/>
</dbReference>
<dbReference type="GeneID" id="302999279"/>
<dbReference type="RefSeq" id="WP_013702279.1">
    <property type="nucleotide sequence ID" value="NC_015385.1"/>
</dbReference>
<accession>F2NWA5</accession>
<dbReference type="InterPro" id="IPR032675">
    <property type="entry name" value="LRR_dom_sf"/>
</dbReference>
<reference evidence="2 3" key="1">
    <citation type="journal article" date="2011" name="Stand. Genomic Sci.">
        <title>Complete genome sequence of Treponema succinifaciens type strain (6091).</title>
        <authorList>
            <person name="Han C."/>
            <person name="Gronow S."/>
            <person name="Teshima H."/>
            <person name="Lapidus A."/>
            <person name="Nolan M."/>
            <person name="Lucas S."/>
            <person name="Hammon N."/>
            <person name="Deshpande S."/>
            <person name="Cheng J.F."/>
            <person name="Zeytun A."/>
            <person name="Tapia R."/>
            <person name="Goodwin L."/>
            <person name="Pitluck S."/>
            <person name="Liolios K."/>
            <person name="Pagani I."/>
            <person name="Ivanova N."/>
            <person name="Mavromatis K."/>
            <person name="Mikhailova N."/>
            <person name="Huntemann M."/>
            <person name="Pati A."/>
            <person name="Chen A."/>
            <person name="Palaniappan K."/>
            <person name="Land M."/>
            <person name="Hauser L."/>
            <person name="Brambilla E.M."/>
            <person name="Rohde M."/>
            <person name="Goker M."/>
            <person name="Woyke T."/>
            <person name="Bristow J."/>
            <person name="Eisen J.A."/>
            <person name="Markowitz V."/>
            <person name="Hugenholtz P."/>
            <person name="Kyrpides N.C."/>
            <person name="Klenk H.P."/>
            <person name="Detter J.C."/>
        </authorList>
    </citation>
    <scope>NUCLEOTIDE SEQUENCE [LARGE SCALE GENOMIC DNA]</scope>
    <source>
        <strain evidence="3">ATCC 33096 / DSM 2489 / 6091</strain>
    </source>
</reference>
<sequence length="284" mass="30579">MQSSDDDSGQVTNPATPKVTYTVTFDANGGSGTMNPQIFTYGEPQNLSPNEFTMEKKDFLGWATSAGGNIAYDDNSGYTIGTADVTLYAVWGKLVTADNATTVIGGLEGGTRKNPNVCTVKITSKELTDENILKEISKKIDSVFANPSYIHINLDLSAVEITEISESAFASAKLTGITLPNSLKSIEKNAFGATYHLKKIVIPDNVETIKTEAFIGSRLTEITLPASLSSIEEGAFFECDKLETVYYKGPQAQWEILKTNISTTDNDKLTGAKIICTDGIINGE</sequence>
<dbReference type="Gene3D" id="2.60.40.4270">
    <property type="entry name" value="Listeria-Bacteroides repeat domain"/>
    <property type="match status" value="1"/>
</dbReference>
<keyword evidence="3" id="KW-1185">Reference proteome</keyword>
<dbReference type="Pfam" id="PF13306">
    <property type="entry name" value="LRR_5"/>
    <property type="match status" value="1"/>
</dbReference>
<dbReference type="EMBL" id="CP002631">
    <property type="protein sequence ID" value="AEB15026.1"/>
    <property type="molecule type" value="Genomic_DNA"/>
</dbReference>
<proteinExistence type="predicted"/>
<dbReference type="PANTHER" id="PTHR45661:SF3">
    <property type="entry name" value="IG-LIKE DOMAIN-CONTAINING PROTEIN"/>
    <property type="match status" value="1"/>
</dbReference>
<comment type="subcellular location">
    <subcellularLocation>
        <location evidence="1">Cell envelope</location>
    </subcellularLocation>
</comment>
<dbReference type="KEGG" id="tsu:Tresu_2157"/>
<dbReference type="SUPFAM" id="SSF52058">
    <property type="entry name" value="L domain-like"/>
    <property type="match status" value="1"/>
</dbReference>
<dbReference type="Proteomes" id="UP000006852">
    <property type="component" value="Chromosome"/>
</dbReference>
<dbReference type="InterPro" id="IPR026906">
    <property type="entry name" value="LRR_5"/>
</dbReference>
<dbReference type="HOGENOM" id="CLU_979839_0_0_12"/>
<gene>
    <name evidence="2" type="ordered locus">Tresu_2157</name>
</gene>
<dbReference type="InterPro" id="IPR042229">
    <property type="entry name" value="Listeria/Bacterioides_rpt_sf"/>
</dbReference>
<reference evidence="3" key="2">
    <citation type="submission" date="2011-04" db="EMBL/GenBank/DDBJ databases">
        <title>The complete genome of chromosome of Treponema succinifaciens DSM 2489.</title>
        <authorList>
            <person name="Lucas S."/>
            <person name="Copeland A."/>
            <person name="Lapidus A."/>
            <person name="Bruce D."/>
            <person name="Goodwin L."/>
            <person name="Pitluck S."/>
            <person name="Peters L."/>
            <person name="Kyrpides N."/>
            <person name="Mavromatis K."/>
            <person name="Ivanova N."/>
            <person name="Ovchinnikova G."/>
            <person name="Teshima H."/>
            <person name="Detter J.C."/>
            <person name="Tapia R."/>
            <person name="Han C."/>
            <person name="Land M."/>
            <person name="Hauser L."/>
            <person name="Markowitz V."/>
            <person name="Cheng J.-F."/>
            <person name="Hugenholtz P."/>
            <person name="Woyke T."/>
            <person name="Wu D."/>
            <person name="Gronow S."/>
            <person name="Wellnitz S."/>
            <person name="Brambilla E."/>
            <person name="Klenk H.-P."/>
            <person name="Eisen J.A."/>
        </authorList>
    </citation>
    <scope>NUCLEOTIDE SEQUENCE [LARGE SCALE GENOMIC DNA]</scope>
    <source>
        <strain evidence="3">ATCC 33096 / DSM 2489 / 6091</strain>
    </source>
</reference>
<dbReference type="AlphaFoldDB" id="F2NWA5"/>
<evidence type="ECO:0000256" key="1">
    <source>
        <dbReference type="ARBA" id="ARBA00004196"/>
    </source>
</evidence>
<dbReference type="InterPro" id="IPR013378">
    <property type="entry name" value="InlB-like_B-rpt"/>
</dbReference>
<dbReference type="Gene3D" id="3.80.10.10">
    <property type="entry name" value="Ribonuclease Inhibitor"/>
    <property type="match status" value="1"/>
</dbReference>
<dbReference type="GO" id="GO:0030313">
    <property type="term" value="C:cell envelope"/>
    <property type="evidence" value="ECO:0007669"/>
    <property type="project" value="UniProtKB-SubCell"/>
</dbReference>
<dbReference type="OrthoDB" id="361449at2"/>
<organism evidence="2 3">
    <name type="scientific">Treponema succinifaciens (strain ATCC 33096 / DSM 2489 / 6091)</name>
    <dbReference type="NCBI Taxonomy" id="869209"/>
    <lineage>
        <taxon>Bacteria</taxon>
        <taxon>Pseudomonadati</taxon>
        <taxon>Spirochaetota</taxon>
        <taxon>Spirochaetia</taxon>
        <taxon>Spirochaetales</taxon>
        <taxon>Treponemataceae</taxon>
        <taxon>Treponema</taxon>
    </lineage>
</organism>
<dbReference type="eggNOG" id="COG5492">
    <property type="taxonomic scope" value="Bacteria"/>
</dbReference>
<dbReference type="PANTHER" id="PTHR45661">
    <property type="entry name" value="SURFACE ANTIGEN"/>
    <property type="match status" value="1"/>
</dbReference>
<dbReference type="Pfam" id="PF09479">
    <property type="entry name" value="Flg_new"/>
    <property type="match status" value="1"/>
</dbReference>
<name>F2NWA5_TRES6</name>
<evidence type="ECO:0000313" key="3">
    <source>
        <dbReference type="Proteomes" id="UP000006852"/>
    </source>
</evidence>
<dbReference type="STRING" id="869209.Tresu_2157"/>